<comment type="caution">
    <text evidence="2">The sequence shown here is derived from an EMBL/GenBank/DDBJ whole genome shotgun (WGS) entry which is preliminary data.</text>
</comment>
<proteinExistence type="predicted"/>
<gene>
    <name evidence="2" type="ORF">GC102_21945</name>
</gene>
<protein>
    <recommendedName>
        <fullName evidence="4">Carbohydrate ABC transporter permease</fullName>
    </recommendedName>
</protein>
<reference evidence="2 3" key="1">
    <citation type="submission" date="2019-10" db="EMBL/GenBank/DDBJ databases">
        <title>Description of Paenibacillus choica sp. nov.</title>
        <authorList>
            <person name="Carlier A."/>
            <person name="Qi S."/>
        </authorList>
    </citation>
    <scope>NUCLEOTIDE SEQUENCE [LARGE SCALE GENOMIC DNA]</scope>
    <source>
        <strain evidence="2 3">LMG 31460</strain>
    </source>
</reference>
<name>A0ABX1Z4T5_9BACL</name>
<organism evidence="2 3">
    <name type="scientific">Paenibacillus germinis</name>
    <dbReference type="NCBI Taxonomy" id="2654979"/>
    <lineage>
        <taxon>Bacteria</taxon>
        <taxon>Bacillati</taxon>
        <taxon>Bacillota</taxon>
        <taxon>Bacilli</taxon>
        <taxon>Bacillales</taxon>
        <taxon>Paenibacillaceae</taxon>
        <taxon>Paenibacillus</taxon>
    </lineage>
</organism>
<dbReference type="EMBL" id="WHOC01000115">
    <property type="protein sequence ID" value="NOU88395.1"/>
    <property type="molecule type" value="Genomic_DNA"/>
</dbReference>
<sequence>MVFGLTLSRSEKVRPVMTGLATMQGIYFRSGVTTLLAGIVLTSLPTVLLFFVLQRNFIKGMLLSVKS</sequence>
<evidence type="ECO:0008006" key="4">
    <source>
        <dbReference type="Google" id="ProtNLM"/>
    </source>
</evidence>
<accession>A0ABX1Z4T5</accession>
<evidence type="ECO:0000313" key="2">
    <source>
        <dbReference type="EMBL" id="NOU88395.1"/>
    </source>
</evidence>
<dbReference type="RefSeq" id="WP_171691414.1">
    <property type="nucleotide sequence ID" value="NZ_WHOC01000115.1"/>
</dbReference>
<keyword evidence="3" id="KW-1185">Reference proteome</keyword>
<keyword evidence="1" id="KW-0472">Membrane</keyword>
<keyword evidence="1" id="KW-1133">Transmembrane helix</keyword>
<feature type="transmembrane region" description="Helical" evidence="1">
    <location>
        <begin position="26"/>
        <end position="53"/>
    </location>
</feature>
<dbReference type="Proteomes" id="UP000658690">
    <property type="component" value="Unassembled WGS sequence"/>
</dbReference>
<evidence type="ECO:0000256" key="1">
    <source>
        <dbReference type="SAM" id="Phobius"/>
    </source>
</evidence>
<keyword evidence="1" id="KW-0812">Transmembrane</keyword>
<evidence type="ECO:0000313" key="3">
    <source>
        <dbReference type="Proteomes" id="UP000658690"/>
    </source>
</evidence>